<dbReference type="PANTHER" id="PTHR11559">
    <property type="entry name" value="CARBOXYLESTERASE"/>
    <property type="match status" value="1"/>
</dbReference>
<evidence type="ECO:0000256" key="3">
    <source>
        <dbReference type="ARBA" id="ARBA00022801"/>
    </source>
</evidence>
<evidence type="ECO:0000313" key="6">
    <source>
        <dbReference type="EMBL" id="AMM30777.1"/>
    </source>
</evidence>
<dbReference type="InterPro" id="IPR019826">
    <property type="entry name" value="Carboxylesterase_B_AS"/>
</dbReference>
<proteinExistence type="inferred from homology"/>
<evidence type="ECO:0000256" key="4">
    <source>
        <dbReference type="RuleBase" id="RU361235"/>
    </source>
</evidence>
<dbReference type="InterPro" id="IPR002168">
    <property type="entry name" value="Lipase_GDXG_HIS_AS"/>
</dbReference>
<dbReference type="EMBL" id="CP014518">
    <property type="protein sequence ID" value="AMM30777.1"/>
    <property type="molecule type" value="Genomic_DNA"/>
</dbReference>
<organism evidence="6 7">
    <name type="scientific">Sinomonas atrocyanea</name>
    <dbReference type="NCBI Taxonomy" id="37927"/>
    <lineage>
        <taxon>Bacteria</taxon>
        <taxon>Bacillati</taxon>
        <taxon>Actinomycetota</taxon>
        <taxon>Actinomycetes</taxon>
        <taxon>Micrococcales</taxon>
        <taxon>Micrococcaceae</taxon>
        <taxon>Sinomonas</taxon>
    </lineage>
</organism>
<accession>A0A126ZUY8</accession>
<keyword evidence="7" id="KW-1185">Reference proteome</keyword>
<dbReference type="SUPFAM" id="SSF53474">
    <property type="entry name" value="alpha/beta-Hydrolases"/>
    <property type="match status" value="1"/>
</dbReference>
<keyword evidence="3 4" id="KW-0378">Hydrolase</keyword>
<protein>
    <recommendedName>
        <fullName evidence="4">Carboxylic ester hydrolase</fullName>
        <ecNumber evidence="4">3.1.1.-</ecNumber>
    </recommendedName>
</protein>
<evidence type="ECO:0000256" key="2">
    <source>
        <dbReference type="ARBA" id="ARBA00010515"/>
    </source>
</evidence>
<dbReference type="PROSITE" id="PS01173">
    <property type="entry name" value="LIPASE_GDXG_HIS"/>
    <property type="match status" value="1"/>
</dbReference>
<name>A0A126ZUY8_9MICC</name>
<dbReference type="InterPro" id="IPR029058">
    <property type="entry name" value="AB_hydrolase_fold"/>
</dbReference>
<dbReference type="PROSITE" id="PS00122">
    <property type="entry name" value="CARBOXYLESTERASE_B_1"/>
    <property type="match status" value="1"/>
</dbReference>
<sequence>MNREPVAHTQQGSVQGVALGDTLCWRGLRYAAPPTGARRWLPPQEPAGWSGVRRADRFGFRAPQVITPELVPTGGAAISDSTSPSDEDCLFLNVCAPSEAPGAALPVLVWFHGGGYSWGSGAHYIGDGQALAEAGVVVVTVNYRLGALGFLRLGHLLGPEYEASANCGLLDQIAALRWVHENIGAFGGDPDRVTIAGVSAGGKSVATLMAAPAARGLFQQAIIQSGGDHVVSMDRAEELTDALLHALSLDRADARSLLGRPTEAIGAAQQELAAGARATWLWRPAVDGLCLPEAPTAALASGHAQGIRLMAGVTRNEAGSYALADPTAADQAPRVLREIFGGDAETVMEAYAASRPGASEHELQLAILGDERYGIPTIRLLDAQASHAPCWRYRFDAPTPGAPPEKWGFHGADVSFVWGIGLDGADEQSLGLSEAMREVWVSFINGGIPDSADLPAWPEYEPAQRRTMVFDLPSRVEADPAKAERQAWDHASWEPGTWWPIVPAMSA</sequence>
<dbReference type="ESTHER" id="9micc-a0a126zuy8">
    <property type="family name" value="Carb_B_Bacteria"/>
</dbReference>
<dbReference type="Pfam" id="PF00135">
    <property type="entry name" value="COesterase"/>
    <property type="match status" value="1"/>
</dbReference>
<dbReference type="OrthoDB" id="3199405at2"/>
<comment type="similarity">
    <text evidence="2">Belongs to the 'GDXG' lipolytic enzyme family.</text>
</comment>
<dbReference type="RefSeq" id="WP_084249193.1">
    <property type="nucleotide sequence ID" value="NZ_BJMO01000013.1"/>
</dbReference>
<dbReference type="STRING" id="37927.SA2016_0072"/>
<dbReference type="EC" id="3.1.1.-" evidence="4"/>
<dbReference type="Proteomes" id="UP000070134">
    <property type="component" value="Chromosome"/>
</dbReference>
<dbReference type="AlphaFoldDB" id="A0A126ZUY8"/>
<gene>
    <name evidence="6" type="ORF">SA2016_0072</name>
</gene>
<feature type="domain" description="Carboxylesterase type B" evidence="5">
    <location>
        <begin position="4"/>
        <end position="488"/>
    </location>
</feature>
<dbReference type="Gene3D" id="3.40.50.1820">
    <property type="entry name" value="alpha/beta hydrolase"/>
    <property type="match status" value="1"/>
</dbReference>
<dbReference type="InterPro" id="IPR002018">
    <property type="entry name" value="CarbesteraseB"/>
</dbReference>
<evidence type="ECO:0000256" key="1">
    <source>
        <dbReference type="ARBA" id="ARBA00005964"/>
    </source>
</evidence>
<dbReference type="InterPro" id="IPR050309">
    <property type="entry name" value="Type-B_Carboxylest/Lipase"/>
</dbReference>
<dbReference type="GO" id="GO:0016787">
    <property type="term" value="F:hydrolase activity"/>
    <property type="evidence" value="ECO:0007669"/>
    <property type="project" value="UniProtKB-KW"/>
</dbReference>
<evidence type="ECO:0000259" key="5">
    <source>
        <dbReference type="Pfam" id="PF00135"/>
    </source>
</evidence>
<comment type="similarity">
    <text evidence="1 4">Belongs to the type-B carboxylesterase/lipase family.</text>
</comment>
<reference evidence="6 7" key="1">
    <citation type="submission" date="2016-02" db="EMBL/GenBank/DDBJ databases">
        <title>Complete genome of Sinomonas atrocyanea KCTC 3377.</title>
        <authorList>
            <person name="Kim K.M."/>
        </authorList>
    </citation>
    <scope>NUCLEOTIDE SEQUENCE [LARGE SCALE GENOMIC DNA]</scope>
    <source>
        <strain evidence="6 7">KCTC 3377</strain>
    </source>
</reference>
<dbReference type="KEGG" id="satk:SA2016_0072"/>
<evidence type="ECO:0000313" key="7">
    <source>
        <dbReference type="Proteomes" id="UP000070134"/>
    </source>
</evidence>